<evidence type="ECO:0000313" key="2">
    <source>
        <dbReference type="EMBL" id="KAK3378926.1"/>
    </source>
</evidence>
<keyword evidence="1" id="KW-0472">Membrane</keyword>
<feature type="transmembrane region" description="Helical" evidence="1">
    <location>
        <begin position="37"/>
        <end position="55"/>
    </location>
</feature>
<keyword evidence="1" id="KW-0812">Transmembrane</keyword>
<sequence>MAIKMSYSLLVQLVYWYYSVFHCLLSTSPLSLRYLGIIIRVIFGLLCVVGLQVPADRDARVYLLA</sequence>
<gene>
    <name evidence="2" type="ORF">B0T24DRAFT_610325</name>
</gene>
<evidence type="ECO:0000313" key="3">
    <source>
        <dbReference type="Proteomes" id="UP001287356"/>
    </source>
</evidence>
<feature type="transmembrane region" description="Helical" evidence="1">
    <location>
        <begin position="6"/>
        <end position="25"/>
    </location>
</feature>
<dbReference type="Proteomes" id="UP001287356">
    <property type="component" value="Unassembled WGS sequence"/>
</dbReference>
<comment type="caution">
    <text evidence="2">The sequence shown here is derived from an EMBL/GenBank/DDBJ whole genome shotgun (WGS) entry which is preliminary data.</text>
</comment>
<reference evidence="2" key="2">
    <citation type="submission" date="2023-06" db="EMBL/GenBank/DDBJ databases">
        <authorList>
            <consortium name="Lawrence Berkeley National Laboratory"/>
            <person name="Haridas S."/>
            <person name="Hensen N."/>
            <person name="Bonometti L."/>
            <person name="Westerberg I."/>
            <person name="Brannstrom I.O."/>
            <person name="Guillou S."/>
            <person name="Cros-Aarteil S."/>
            <person name="Calhoun S."/>
            <person name="Kuo A."/>
            <person name="Mondo S."/>
            <person name="Pangilinan J."/>
            <person name="Riley R."/>
            <person name="Labutti K."/>
            <person name="Andreopoulos B."/>
            <person name="Lipzen A."/>
            <person name="Chen C."/>
            <person name="Yanf M."/>
            <person name="Daum C."/>
            <person name="Ng V."/>
            <person name="Clum A."/>
            <person name="Steindorff A."/>
            <person name="Ohm R."/>
            <person name="Martin F."/>
            <person name="Silar P."/>
            <person name="Natvig D."/>
            <person name="Lalanne C."/>
            <person name="Gautier V."/>
            <person name="Ament-Velasquez S.L."/>
            <person name="Kruys A."/>
            <person name="Hutchinson M.I."/>
            <person name="Powell A.J."/>
            <person name="Barry K."/>
            <person name="Miller A.N."/>
            <person name="Grigoriev I.V."/>
            <person name="Debuchy R."/>
            <person name="Gladieux P."/>
            <person name="Thoren M.H."/>
            <person name="Johannesson H."/>
        </authorList>
    </citation>
    <scope>NUCLEOTIDE SEQUENCE</scope>
    <source>
        <strain evidence="2">CBS 958.72</strain>
    </source>
</reference>
<reference evidence="2" key="1">
    <citation type="journal article" date="2023" name="Mol. Phylogenet. Evol.">
        <title>Genome-scale phylogeny and comparative genomics of the fungal order Sordariales.</title>
        <authorList>
            <person name="Hensen N."/>
            <person name="Bonometti L."/>
            <person name="Westerberg I."/>
            <person name="Brannstrom I.O."/>
            <person name="Guillou S."/>
            <person name="Cros-Aarteil S."/>
            <person name="Calhoun S."/>
            <person name="Haridas S."/>
            <person name="Kuo A."/>
            <person name="Mondo S."/>
            <person name="Pangilinan J."/>
            <person name="Riley R."/>
            <person name="LaButti K."/>
            <person name="Andreopoulos B."/>
            <person name="Lipzen A."/>
            <person name="Chen C."/>
            <person name="Yan M."/>
            <person name="Daum C."/>
            <person name="Ng V."/>
            <person name="Clum A."/>
            <person name="Steindorff A."/>
            <person name="Ohm R.A."/>
            <person name="Martin F."/>
            <person name="Silar P."/>
            <person name="Natvig D.O."/>
            <person name="Lalanne C."/>
            <person name="Gautier V."/>
            <person name="Ament-Velasquez S.L."/>
            <person name="Kruys A."/>
            <person name="Hutchinson M.I."/>
            <person name="Powell A.J."/>
            <person name="Barry K."/>
            <person name="Miller A.N."/>
            <person name="Grigoriev I.V."/>
            <person name="Debuchy R."/>
            <person name="Gladieux P."/>
            <person name="Hiltunen Thoren M."/>
            <person name="Johannesson H."/>
        </authorList>
    </citation>
    <scope>NUCLEOTIDE SEQUENCE</scope>
    <source>
        <strain evidence="2">CBS 958.72</strain>
    </source>
</reference>
<keyword evidence="3" id="KW-1185">Reference proteome</keyword>
<organism evidence="2 3">
    <name type="scientific">Lasiosphaeria ovina</name>
    <dbReference type="NCBI Taxonomy" id="92902"/>
    <lineage>
        <taxon>Eukaryota</taxon>
        <taxon>Fungi</taxon>
        <taxon>Dikarya</taxon>
        <taxon>Ascomycota</taxon>
        <taxon>Pezizomycotina</taxon>
        <taxon>Sordariomycetes</taxon>
        <taxon>Sordariomycetidae</taxon>
        <taxon>Sordariales</taxon>
        <taxon>Lasiosphaeriaceae</taxon>
        <taxon>Lasiosphaeria</taxon>
    </lineage>
</organism>
<dbReference type="EMBL" id="JAULSN010000002">
    <property type="protein sequence ID" value="KAK3378926.1"/>
    <property type="molecule type" value="Genomic_DNA"/>
</dbReference>
<accession>A0AAE0NCR6</accession>
<evidence type="ECO:0000256" key="1">
    <source>
        <dbReference type="SAM" id="Phobius"/>
    </source>
</evidence>
<dbReference type="AlphaFoldDB" id="A0AAE0NCR6"/>
<name>A0AAE0NCR6_9PEZI</name>
<keyword evidence="1" id="KW-1133">Transmembrane helix</keyword>
<proteinExistence type="predicted"/>
<protein>
    <submittedName>
        <fullName evidence="2">Uncharacterized protein</fullName>
    </submittedName>
</protein>